<comment type="caution">
    <text evidence="2">The sequence shown here is derived from an EMBL/GenBank/DDBJ whole genome shotgun (WGS) entry which is preliminary data.</text>
</comment>
<evidence type="ECO:0000313" key="3">
    <source>
        <dbReference type="Proteomes" id="UP000629098"/>
    </source>
</evidence>
<reference evidence="2" key="1">
    <citation type="submission" date="2020-09" db="EMBL/GenBank/DDBJ databases">
        <title>Iningainema tapete sp. nov. (Scytonemataceae, Cyanobacteria) from greenhouses in central Florida (USA) produces two types of nodularin with biosynthetic potential for microcystin-LR and anabaenopeptins.</title>
        <authorList>
            <person name="Berthold D.E."/>
            <person name="Lefler F.W."/>
            <person name="Huang I.-S."/>
            <person name="Abdulla H."/>
            <person name="Zimba P.V."/>
            <person name="Laughinghouse H.D. IV."/>
        </authorList>
    </citation>
    <scope>NUCLEOTIDE SEQUENCE</scope>
    <source>
        <strain evidence="2">BLCCT55</strain>
    </source>
</reference>
<dbReference type="SUPFAM" id="SSF53756">
    <property type="entry name" value="UDP-Glycosyltransferase/glycogen phosphorylase"/>
    <property type="match status" value="1"/>
</dbReference>
<gene>
    <name evidence="2" type="ORF">ICL16_28715</name>
</gene>
<evidence type="ECO:0000259" key="1">
    <source>
        <dbReference type="Pfam" id="PF00534"/>
    </source>
</evidence>
<dbReference type="InterPro" id="IPR001296">
    <property type="entry name" value="Glyco_trans_1"/>
</dbReference>
<dbReference type="PANTHER" id="PTHR46401:SF8">
    <property type="entry name" value="BLL6006 PROTEIN"/>
    <property type="match status" value="1"/>
</dbReference>
<organism evidence="2 3">
    <name type="scientific">Iningainema tapete BLCC-T55</name>
    <dbReference type="NCBI Taxonomy" id="2748662"/>
    <lineage>
        <taxon>Bacteria</taxon>
        <taxon>Bacillati</taxon>
        <taxon>Cyanobacteriota</taxon>
        <taxon>Cyanophyceae</taxon>
        <taxon>Nostocales</taxon>
        <taxon>Scytonemataceae</taxon>
        <taxon>Iningainema tapete</taxon>
    </lineage>
</organism>
<feature type="domain" description="Glycosyl transferase family 1" evidence="1">
    <location>
        <begin position="222"/>
        <end position="376"/>
    </location>
</feature>
<dbReference type="RefSeq" id="WP_190834989.1">
    <property type="nucleotide sequence ID" value="NZ_CAWPPI010000086.1"/>
</dbReference>
<keyword evidence="3" id="KW-1185">Reference proteome</keyword>
<sequence length="407" mass="46813">MRVGIFAGTQIPELGGGYTFESQVLATLLKFAPQSHHKFVLYTFSQDIPEDLSYSHVQIISLARCFKQRTFQERLISKIRRTASAISRKRHSNKFKMDVAAKFVLDYLIQNNTDITLSLSPYCLTMELPYITVVWDLQHRLQPYFPEVSTAGEWENREQSYTMMLKRASFIITGTQTGKEEIERFYQVPSARIKVLPLPTPQFAFNSAQCDEKRVLEKYSLPENYLFYPAQFWSHKNHIGLLLASKWLRDKYNLVFPVVFSGSDKGNQIYIKQRVAELDLTEQVYFLGFVPQEDLIPLYRNAFALVFLSFFGPDNLPPLEAFAIGCPVVASNVSGAQEQLGDAALLVDPKNTEQIALAIKSLWDDKTLRQNLIQRGLVRATKWTTQDYVKGIFSILDEFEAIRRCWL</sequence>
<dbReference type="EMBL" id="JACXAE010000086">
    <property type="protein sequence ID" value="MBD2775932.1"/>
    <property type="molecule type" value="Genomic_DNA"/>
</dbReference>
<dbReference type="Gene3D" id="3.40.50.2000">
    <property type="entry name" value="Glycogen Phosphorylase B"/>
    <property type="match status" value="1"/>
</dbReference>
<protein>
    <submittedName>
        <fullName evidence="2">Glycosyltransferase family 4 protein</fullName>
    </submittedName>
</protein>
<dbReference type="GO" id="GO:0016757">
    <property type="term" value="F:glycosyltransferase activity"/>
    <property type="evidence" value="ECO:0007669"/>
    <property type="project" value="InterPro"/>
</dbReference>
<dbReference type="AlphaFoldDB" id="A0A8J6XMI8"/>
<proteinExistence type="predicted"/>
<evidence type="ECO:0000313" key="2">
    <source>
        <dbReference type="EMBL" id="MBD2775932.1"/>
    </source>
</evidence>
<dbReference type="CDD" id="cd03809">
    <property type="entry name" value="GT4_MtfB-like"/>
    <property type="match status" value="1"/>
</dbReference>
<dbReference type="PANTHER" id="PTHR46401">
    <property type="entry name" value="GLYCOSYLTRANSFERASE WBBK-RELATED"/>
    <property type="match status" value="1"/>
</dbReference>
<dbReference type="Proteomes" id="UP000629098">
    <property type="component" value="Unassembled WGS sequence"/>
</dbReference>
<dbReference type="Pfam" id="PF00534">
    <property type="entry name" value="Glycos_transf_1"/>
    <property type="match status" value="1"/>
</dbReference>
<accession>A0A8J6XMI8</accession>
<name>A0A8J6XMI8_9CYAN</name>